<dbReference type="FunFam" id="1.10.520.10:FF:000001">
    <property type="entry name" value="Peroxidase"/>
    <property type="match status" value="1"/>
</dbReference>
<dbReference type="OrthoDB" id="2113341at2759"/>
<feature type="binding site" evidence="13">
    <location>
        <position position="65"/>
    </location>
    <ligand>
        <name>Ca(2+)</name>
        <dbReference type="ChEBI" id="CHEBI:29108"/>
        <label>1</label>
    </ligand>
</feature>
<feature type="signal peptide" evidence="16">
    <location>
        <begin position="1"/>
        <end position="23"/>
    </location>
</feature>
<feature type="chain" id="PRO_5033099863" description="Peroxidase" evidence="16">
    <location>
        <begin position="24"/>
        <end position="327"/>
    </location>
</feature>
<keyword evidence="7 13" id="KW-0408">Iron</keyword>
<dbReference type="GO" id="GO:0020037">
    <property type="term" value="F:heme binding"/>
    <property type="evidence" value="ECO:0007669"/>
    <property type="project" value="UniProtKB-UniRule"/>
</dbReference>
<evidence type="ECO:0000256" key="12">
    <source>
        <dbReference type="PIRSR" id="PIRSR600823-2"/>
    </source>
</evidence>
<dbReference type="InterPro" id="IPR010255">
    <property type="entry name" value="Haem_peroxidase_sf"/>
</dbReference>
<dbReference type="GO" id="GO:0042744">
    <property type="term" value="P:hydrogen peroxide catabolic process"/>
    <property type="evidence" value="ECO:0007669"/>
    <property type="project" value="UniProtKB-KW"/>
</dbReference>
<evidence type="ECO:0000313" key="18">
    <source>
        <dbReference type="EMBL" id="MQL90484.1"/>
    </source>
</evidence>
<dbReference type="Gene3D" id="1.10.420.10">
    <property type="entry name" value="Peroxidase, domain 2"/>
    <property type="match status" value="1"/>
</dbReference>
<sequence length="327" mass="35598">MANIFPLVCSFLFVSSLSSLCSALRVDYYHHTCPHVEEAVTTAVKRAMAADRTVPAALLRMHFHDCFVRGCDGSVLLDSTKKNKAEKEGPANLSLHAFYVIDNAKKAVEEMCPGVVSCADILALAARDVVALSGGPSWEVPKGRKDGRVSEATETIQLPAPTFNFSQLQQSFSQRDLSTVDLVALSGTPTCSATPSGHTLGFSHCSSFQNRIHNFDAKHDVDPSLHPAFAASLRRVCPAHNKVRNAGATMDNTATVFDNAYYKLLLEGKSLFSSDQALLSHPKAKQLVSEFACNEKEFFEAFARSMIKMGSIPGNGQEVRLNCRVVR</sequence>
<keyword evidence="16" id="KW-0964">Secreted</keyword>
<dbReference type="InterPro" id="IPR033905">
    <property type="entry name" value="Secretory_peroxidase"/>
</dbReference>
<feature type="disulfide bond" evidence="15">
    <location>
        <begin position="205"/>
        <end position="237"/>
    </location>
</feature>
<dbReference type="EMBL" id="NMUH01001246">
    <property type="protein sequence ID" value="MQL90484.1"/>
    <property type="molecule type" value="Genomic_DNA"/>
</dbReference>
<evidence type="ECO:0000256" key="16">
    <source>
        <dbReference type="RuleBase" id="RU362060"/>
    </source>
</evidence>
<dbReference type="InterPro" id="IPR002016">
    <property type="entry name" value="Haem_peroxidase"/>
</dbReference>
<feature type="domain" description="Plant heme peroxidase family profile" evidence="17">
    <location>
        <begin position="23"/>
        <end position="327"/>
    </location>
</feature>
<accession>A0A843VAA1</accession>
<evidence type="ECO:0000313" key="19">
    <source>
        <dbReference type="Proteomes" id="UP000652761"/>
    </source>
</evidence>
<feature type="binding site" evidence="13">
    <location>
        <position position="74"/>
    </location>
    <ligand>
        <name>Ca(2+)</name>
        <dbReference type="ChEBI" id="CHEBI:29108"/>
        <label>1</label>
    </ligand>
</feature>
<feature type="binding site" evidence="13">
    <location>
        <position position="251"/>
    </location>
    <ligand>
        <name>Ca(2+)</name>
        <dbReference type="ChEBI" id="CHEBI:29108"/>
        <label>2</label>
    </ligand>
</feature>
<keyword evidence="5 13" id="KW-0106">Calcium</keyword>
<name>A0A843VAA1_COLES</name>
<evidence type="ECO:0000256" key="10">
    <source>
        <dbReference type="ARBA" id="ARBA00023324"/>
    </source>
</evidence>
<evidence type="ECO:0000256" key="9">
    <source>
        <dbReference type="ARBA" id="ARBA00023180"/>
    </source>
</evidence>
<dbReference type="GO" id="GO:0046872">
    <property type="term" value="F:metal ion binding"/>
    <property type="evidence" value="ECO:0007669"/>
    <property type="project" value="UniProtKB-UniRule"/>
</dbReference>
<dbReference type="AlphaFoldDB" id="A0A843VAA1"/>
<dbReference type="Proteomes" id="UP000652761">
    <property type="component" value="Unassembled WGS sequence"/>
</dbReference>
<feature type="binding site" evidence="13">
    <location>
        <position position="72"/>
    </location>
    <ligand>
        <name>Ca(2+)</name>
        <dbReference type="ChEBI" id="CHEBI:29108"/>
        <label>1</label>
    </ligand>
</feature>
<feature type="binding site" evidence="13">
    <location>
        <position position="68"/>
    </location>
    <ligand>
        <name>Ca(2+)</name>
        <dbReference type="ChEBI" id="CHEBI:29108"/>
        <label>1</label>
    </ligand>
</feature>
<dbReference type="GO" id="GO:0006979">
    <property type="term" value="P:response to oxidative stress"/>
    <property type="evidence" value="ECO:0007669"/>
    <property type="project" value="UniProtKB-UniRule"/>
</dbReference>
<evidence type="ECO:0000256" key="8">
    <source>
        <dbReference type="ARBA" id="ARBA00023157"/>
    </source>
</evidence>
<feature type="binding site" evidence="13">
    <location>
        <position position="258"/>
    </location>
    <ligand>
        <name>Ca(2+)</name>
        <dbReference type="ChEBI" id="CHEBI:29108"/>
        <label>2</label>
    </ligand>
</feature>
<gene>
    <name evidence="18" type="ORF">Taro_023074</name>
</gene>
<keyword evidence="3 16" id="KW-0349">Heme</keyword>
<organism evidence="18 19">
    <name type="scientific">Colocasia esculenta</name>
    <name type="common">Wild taro</name>
    <name type="synonym">Arum esculentum</name>
    <dbReference type="NCBI Taxonomy" id="4460"/>
    <lineage>
        <taxon>Eukaryota</taxon>
        <taxon>Viridiplantae</taxon>
        <taxon>Streptophyta</taxon>
        <taxon>Embryophyta</taxon>
        <taxon>Tracheophyta</taxon>
        <taxon>Spermatophyta</taxon>
        <taxon>Magnoliopsida</taxon>
        <taxon>Liliopsida</taxon>
        <taxon>Araceae</taxon>
        <taxon>Aroideae</taxon>
        <taxon>Colocasieae</taxon>
        <taxon>Colocasia</taxon>
    </lineage>
</organism>
<comment type="cofactor">
    <cofactor evidence="13 16">
        <name>heme b</name>
        <dbReference type="ChEBI" id="CHEBI:60344"/>
    </cofactor>
    <text evidence="13 16">Binds 1 heme b (iron(II)-protoporphyrin IX) group per subunit.</text>
</comment>
<feature type="disulfide bond" evidence="15">
    <location>
        <begin position="66"/>
        <end position="71"/>
    </location>
</feature>
<dbReference type="Pfam" id="PF00141">
    <property type="entry name" value="peroxidase"/>
    <property type="match status" value="1"/>
</dbReference>
<keyword evidence="9" id="KW-0325">Glycoprotein</keyword>
<comment type="caution">
    <text evidence="18">The sequence shown here is derived from an EMBL/GenBank/DDBJ whole genome shotgun (WGS) entry which is preliminary data.</text>
</comment>
<feature type="disulfide bond" evidence="15">
    <location>
        <begin position="33"/>
        <end position="112"/>
    </location>
</feature>
<evidence type="ECO:0000256" key="2">
    <source>
        <dbReference type="ARBA" id="ARBA00022559"/>
    </source>
</evidence>
<dbReference type="GO" id="GO:0140825">
    <property type="term" value="F:lactoperoxidase activity"/>
    <property type="evidence" value="ECO:0007669"/>
    <property type="project" value="UniProtKB-EC"/>
</dbReference>
<feature type="binding site" evidence="13">
    <location>
        <position position="253"/>
    </location>
    <ligand>
        <name>Ca(2+)</name>
        <dbReference type="ChEBI" id="CHEBI:29108"/>
        <label>2</label>
    </ligand>
</feature>
<keyword evidence="8 15" id="KW-1015">Disulfide bond</keyword>
<comment type="function">
    <text evidence="16">Removal of H(2)O(2), oxidation of toxic reductants, biosynthesis and degradation of lignin, suberization, auxin catabolism, response to environmental stresses such as wounding, pathogen attack and oxidative stress.</text>
</comment>
<dbReference type="GO" id="GO:0005576">
    <property type="term" value="C:extracellular region"/>
    <property type="evidence" value="ECO:0007669"/>
    <property type="project" value="UniProtKB-SubCell"/>
</dbReference>
<protein>
    <recommendedName>
        <fullName evidence="16">Peroxidase</fullName>
        <ecNumber evidence="16">1.11.1.7</ecNumber>
    </recommendedName>
</protein>
<dbReference type="FunFam" id="1.10.420.10:FF:000006">
    <property type="entry name" value="Peroxidase"/>
    <property type="match status" value="1"/>
</dbReference>
<keyword evidence="4 13" id="KW-0479">Metal-binding</keyword>
<evidence type="ECO:0000256" key="15">
    <source>
        <dbReference type="PIRSR" id="PIRSR600823-5"/>
    </source>
</evidence>
<evidence type="ECO:0000256" key="3">
    <source>
        <dbReference type="ARBA" id="ARBA00022617"/>
    </source>
</evidence>
<dbReference type="SUPFAM" id="SSF48113">
    <property type="entry name" value="Heme-dependent peroxidases"/>
    <property type="match status" value="1"/>
</dbReference>
<comment type="cofactor">
    <cofactor evidence="13 16">
        <name>Ca(2+)</name>
        <dbReference type="ChEBI" id="CHEBI:29108"/>
    </cofactor>
    <text evidence="13 16">Binds 2 calcium ions per subunit.</text>
</comment>
<keyword evidence="2 16" id="KW-0575">Peroxidase</keyword>
<evidence type="ECO:0000256" key="5">
    <source>
        <dbReference type="ARBA" id="ARBA00022837"/>
    </source>
</evidence>
<dbReference type="PRINTS" id="PR00458">
    <property type="entry name" value="PEROXIDASE"/>
</dbReference>
<dbReference type="PROSITE" id="PS50873">
    <property type="entry name" value="PEROXIDASE_4"/>
    <property type="match status" value="1"/>
</dbReference>
<evidence type="ECO:0000256" key="6">
    <source>
        <dbReference type="ARBA" id="ARBA00023002"/>
    </source>
</evidence>
<evidence type="ECO:0000256" key="11">
    <source>
        <dbReference type="PIRSR" id="PIRSR600823-1"/>
    </source>
</evidence>
<keyword evidence="19" id="KW-1185">Reference proteome</keyword>
<feature type="binding site" description="axial binding residue" evidence="13">
    <location>
        <position position="198"/>
    </location>
    <ligand>
        <name>heme b</name>
        <dbReference type="ChEBI" id="CHEBI:60344"/>
    </ligand>
    <ligandPart>
        <name>Fe</name>
        <dbReference type="ChEBI" id="CHEBI:18248"/>
    </ligandPart>
</feature>
<evidence type="ECO:0000256" key="4">
    <source>
        <dbReference type="ARBA" id="ARBA00022723"/>
    </source>
</evidence>
<evidence type="ECO:0000256" key="1">
    <source>
        <dbReference type="ARBA" id="ARBA00000189"/>
    </source>
</evidence>
<comment type="catalytic activity">
    <reaction evidence="1 16">
        <text>2 a phenolic donor + H2O2 = 2 a phenolic radical donor + 2 H2O</text>
        <dbReference type="Rhea" id="RHEA:56136"/>
        <dbReference type="ChEBI" id="CHEBI:15377"/>
        <dbReference type="ChEBI" id="CHEBI:16240"/>
        <dbReference type="ChEBI" id="CHEBI:139520"/>
        <dbReference type="ChEBI" id="CHEBI:139521"/>
        <dbReference type="EC" id="1.11.1.7"/>
    </reaction>
</comment>
<feature type="site" description="Transition state stabilizer" evidence="14">
    <location>
        <position position="60"/>
    </location>
</feature>
<feature type="binding site" evidence="12">
    <location>
        <position position="159"/>
    </location>
    <ligand>
        <name>substrate</name>
    </ligand>
</feature>
<proteinExistence type="inferred from homology"/>
<evidence type="ECO:0000256" key="14">
    <source>
        <dbReference type="PIRSR" id="PIRSR600823-4"/>
    </source>
</evidence>
<feature type="disulfide bond" evidence="15">
    <location>
        <begin position="118"/>
        <end position="323"/>
    </location>
</feature>
<feature type="binding site" evidence="13">
    <location>
        <position position="199"/>
    </location>
    <ligand>
        <name>Ca(2+)</name>
        <dbReference type="ChEBI" id="CHEBI:29108"/>
        <label>2</label>
    </ligand>
</feature>
<dbReference type="Gene3D" id="1.10.520.10">
    <property type="match status" value="1"/>
</dbReference>
<dbReference type="PRINTS" id="PR00461">
    <property type="entry name" value="PLPEROXIDASE"/>
</dbReference>
<comment type="subcellular location">
    <subcellularLocation>
        <location evidence="16">Secreted</location>
    </subcellularLocation>
</comment>
<keyword evidence="16" id="KW-0732">Signal</keyword>
<reference evidence="18" key="1">
    <citation type="submission" date="2017-07" db="EMBL/GenBank/DDBJ databases">
        <title>Taro Niue Genome Assembly and Annotation.</title>
        <authorList>
            <person name="Atibalentja N."/>
            <person name="Keating K."/>
            <person name="Fields C.J."/>
        </authorList>
    </citation>
    <scope>NUCLEOTIDE SEQUENCE</scope>
    <source>
        <strain evidence="18">Niue_2</strain>
        <tissue evidence="18">Leaf</tissue>
    </source>
</reference>
<dbReference type="EC" id="1.11.1.7" evidence="16"/>
<comment type="similarity">
    <text evidence="16">Belongs to the peroxidase family. Classical plant (class III) peroxidase subfamily.</text>
</comment>
<dbReference type="CDD" id="cd00693">
    <property type="entry name" value="secretory_peroxidase"/>
    <property type="match status" value="1"/>
</dbReference>
<evidence type="ECO:0000256" key="7">
    <source>
        <dbReference type="ARBA" id="ARBA00023004"/>
    </source>
</evidence>
<keyword evidence="6 16" id="KW-0560">Oxidoreductase</keyword>
<feature type="binding site" evidence="13">
    <location>
        <position position="70"/>
    </location>
    <ligand>
        <name>Ca(2+)</name>
        <dbReference type="ChEBI" id="CHEBI:29108"/>
        <label>1</label>
    </ligand>
</feature>
<evidence type="ECO:0000259" key="17">
    <source>
        <dbReference type="PROSITE" id="PS50873"/>
    </source>
</evidence>
<feature type="active site" description="Proton acceptor" evidence="11">
    <location>
        <position position="64"/>
    </location>
</feature>
<evidence type="ECO:0000256" key="13">
    <source>
        <dbReference type="PIRSR" id="PIRSR600823-3"/>
    </source>
</evidence>
<keyword evidence="10 16" id="KW-0376">Hydrogen peroxide</keyword>
<dbReference type="InterPro" id="IPR000823">
    <property type="entry name" value="Peroxidase_pln"/>
</dbReference>
<dbReference type="PANTHER" id="PTHR31235">
    <property type="entry name" value="PEROXIDASE 25-RELATED"/>
    <property type="match status" value="1"/>
</dbReference>
<feature type="binding site" evidence="13">
    <location>
        <position position="86"/>
    </location>
    <ligand>
        <name>Ca(2+)</name>
        <dbReference type="ChEBI" id="CHEBI:29108"/>
        <label>1</label>
    </ligand>
</feature>